<sequence>MSGVRRSARPKSKTKYYFDFLEQRQEKHIANEAEPTNDNSSIELPSSPVRPERHDEDKLSENTSALKGVEDNLLQNNDTARQNGSGDITAHNIIDHNVTDHTANTTNMRKPSTKVTTNRIQKMVRSAVPTQKVDVNRRTVMFSSDCSEIDTTISSPVRTADKLHSKVQGKSTLNLNMKLNMIVGSSSSPIKNTNLLLILSDGPSRIPSDFPIDPNDHHIPFIPLDTFQSAYYEGSTDKINPLTKNELLIHSYILLSDHFLQRSRESLSQNGIDEYYRLVQLAIVCLRLLLEKYHHVLTPYWELLLNYKLAKIYVTETNNRELAEECIHKSIATASRNKLLLLQFVGEFYLTDILNPKHPKVLNNYINDKISFYTQLKFDCFSNLFKLKKVQNMLLENPKTGIAILQTIVKDEALDSSTKCLCMLYLVSLNLFRGSTKIAFSNLTEIDQLLLLDNLPPQLIAMRDLLKLHCLIQLNNTKDLLPHASTMMTSVNQPLMFNGWNHDGTFSILLPVDIDGQLLVGGEFSYNVQWLSPMEYILLTYYLCGVMLLSFRQPTPFFKNALDLVDKIKLQLLDSDVGISLVHSSRLLIRYNYIMYNINYYQVWERFLNNDFAHIDELNSFMLKYNNGKFSEEELHIYKVLIPKIFYLFGVYYHLHGDFGASKYYFLKARNGSSSFNSEETVNDNYKSISLLELSLGIGCTNIQPLGEMNEVFIYSTIHLMVLNQYELNRYTKTGSFDKINKCYKIFTMLNKDLNIGVAKKEEEPNGVVETMILNGNPLLQMTHQVLLIVLQRETVPDPSLLKALMKFHRTNYTYLDILVLYLQLRFSTSVNQKQAYLLKCKEVLNLKDLLPTEGSQLVLIFILKELIIDCESTGNKKGLEEYQNYLSDLEKTFNSRREIIESFFDGND</sequence>
<dbReference type="RefSeq" id="XP_043048845.1">
    <property type="nucleotide sequence ID" value="XM_043191538.1"/>
</dbReference>
<dbReference type="Proteomes" id="UP000790833">
    <property type="component" value="Unassembled WGS sequence"/>
</dbReference>
<keyword evidence="5" id="KW-0159">Chromosome partition</keyword>
<keyword evidence="6" id="KW-0539">Nucleus</keyword>
<keyword evidence="3" id="KW-0132">Cell division</keyword>
<evidence type="ECO:0000256" key="5">
    <source>
        <dbReference type="ARBA" id="ARBA00022829"/>
    </source>
</evidence>
<comment type="subcellular location">
    <subcellularLocation>
        <location evidence="1">Nucleus</location>
    </subcellularLocation>
</comment>
<evidence type="ECO:0000256" key="7">
    <source>
        <dbReference type="ARBA" id="ARBA00023306"/>
    </source>
</evidence>
<dbReference type="OrthoDB" id="5565328at2759"/>
<dbReference type="GO" id="GO:0051301">
    <property type="term" value="P:cell division"/>
    <property type="evidence" value="ECO:0007669"/>
    <property type="project" value="UniProtKB-KW"/>
</dbReference>
<proteinExistence type="inferred from homology"/>
<comment type="similarity">
    <text evidence="2">Belongs to the SCC4/mau-2 family.</text>
</comment>
<protein>
    <submittedName>
        <fullName evidence="9">Uncharacterized protein</fullName>
    </submittedName>
</protein>
<evidence type="ECO:0000256" key="8">
    <source>
        <dbReference type="SAM" id="MobiDB-lite"/>
    </source>
</evidence>
<keyword evidence="7" id="KW-0131">Cell cycle</keyword>
<evidence type="ECO:0000256" key="3">
    <source>
        <dbReference type="ARBA" id="ARBA00022618"/>
    </source>
</evidence>
<keyword evidence="10" id="KW-1185">Reference proteome</keyword>
<organism evidence="9 10">
    <name type="scientific">Scheffersomyces spartinae</name>
    <dbReference type="NCBI Taxonomy" id="45513"/>
    <lineage>
        <taxon>Eukaryota</taxon>
        <taxon>Fungi</taxon>
        <taxon>Dikarya</taxon>
        <taxon>Ascomycota</taxon>
        <taxon>Saccharomycotina</taxon>
        <taxon>Pichiomycetes</taxon>
        <taxon>Debaryomycetaceae</taxon>
        <taxon>Scheffersomyces</taxon>
    </lineage>
</organism>
<evidence type="ECO:0000256" key="4">
    <source>
        <dbReference type="ARBA" id="ARBA00022776"/>
    </source>
</evidence>
<dbReference type="GO" id="GO:0005634">
    <property type="term" value="C:nucleus"/>
    <property type="evidence" value="ECO:0007669"/>
    <property type="project" value="UniProtKB-SubCell"/>
</dbReference>
<dbReference type="AlphaFoldDB" id="A0A9P7V8G1"/>
<evidence type="ECO:0000313" key="9">
    <source>
        <dbReference type="EMBL" id="KAG7193297.1"/>
    </source>
</evidence>
<keyword evidence="4" id="KW-0498">Mitosis</keyword>
<reference evidence="9" key="1">
    <citation type="submission" date="2021-03" db="EMBL/GenBank/DDBJ databases">
        <authorList>
            <person name="Palmer J.M."/>
        </authorList>
    </citation>
    <scope>NUCLEOTIDE SEQUENCE</scope>
    <source>
        <strain evidence="9">ARV_011</strain>
    </source>
</reference>
<feature type="compositionally biased region" description="Polar residues" evidence="8">
    <location>
        <begin position="34"/>
        <end position="44"/>
    </location>
</feature>
<dbReference type="GO" id="GO:0007064">
    <property type="term" value="P:mitotic sister chromatid cohesion"/>
    <property type="evidence" value="ECO:0007669"/>
    <property type="project" value="InterPro"/>
</dbReference>
<dbReference type="Pfam" id="PF10345">
    <property type="entry name" value="Cohesin_load"/>
    <property type="match status" value="1"/>
</dbReference>
<dbReference type="GeneID" id="66114082"/>
<feature type="region of interest" description="Disordered" evidence="8">
    <location>
        <begin position="27"/>
        <end position="88"/>
    </location>
</feature>
<feature type="compositionally biased region" description="Basic and acidic residues" evidence="8">
    <location>
        <begin position="50"/>
        <end position="60"/>
    </location>
</feature>
<dbReference type="GO" id="GO:0007059">
    <property type="term" value="P:chromosome segregation"/>
    <property type="evidence" value="ECO:0007669"/>
    <property type="project" value="UniProtKB-KW"/>
</dbReference>
<evidence type="ECO:0000313" key="10">
    <source>
        <dbReference type="Proteomes" id="UP000790833"/>
    </source>
</evidence>
<accession>A0A9P7V8G1</accession>
<evidence type="ECO:0000256" key="1">
    <source>
        <dbReference type="ARBA" id="ARBA00004123"/>
    </source>
</evidence>
<dbReference type="InterPro" id="IPR019440">
    <property type="entry name" value="MAU2"/>
</dbReference>
<dbReference type="EMBL" id="JAHMUF010000012">
    <property type="protein sequence ID" value="KAG7193297.1"/>
    <property type="molecule type" value="Genomic_DNA"/>
</dbReference>
<evidence type="ECO:0000256" key="6">
    <source>
        <dbReference type="ARBA" id="ARBA00023242"/>
    </source>
</evidence>
<gene>
    <name evidence="9" type="ORF">KQ657_000708</name>
</gene>
<evidence type="ECO:0000256" key="2">
    <source>
        <dbReference type="ARBA" id="ARBA00008585"/>
    </source>
</evidence>
<feature type="compositionally biased region" description="Polar residues" evidence="8">
    <location>
        <begin position="73"/>
        <end position="86"/>
    </location>
</feature>
<comment type="caution">
    <text evidence="9">The sequence shown here is derived from an EMBL/GenBank/DDBJ whole genome shotgun (WGS) entry which is preliminary data.</text>
</comment>
<name>A0A9P7V8G1_9ASCO</name>